<evidence type="ECO:0000313" key="2">
    <source>
        <dbReference type="Proteomes" id="UP001055811"/>
    </source>
</evidence>
<dbReference type="Proteomes" id="UP001055811">
    <property type="component" value="Linkage Group LG06"/>
</dbReference>
<reference evidence="2" key="1">
    <citation type="journal article" date="2022" name="Mol. Ecol. Resour.">
        <title>The genomes of chicory, endive, great burdock and yacon provide insights into Asteraceae palaeo-polyploidization history and plant inulin production.</title>
        <authorList>
            <person name="Fan W."/>
            <person name="Wang S."/>
            <person name="Wang H."/>
            <person name="Wang A."/>
            <person name="Jiang F."/>
            <person name="Liu H."/>
            <person name="Zhao H."/>
            <person name="Xu D."/>
            <person name="Zhang Y."/>
        </authorList>
    </citation>
    <scope>NUCLEOTIDE SEQUENCE [LARGE SCALE GENOMIC DNA]</scope>
    <source>
        <strain evidence="2">cv. Punajuju</strain>
    </source>
</reference>
<reference evidence="1 2" key="2">
    <citation type="journal article" date="2022" name="Mol. Ecol. Resour.">
        <title>The genomes of chicory, endive, great burdock and yacon provide insights into Asteraceae paleo-polyploidization history and plant inulin production.</title>
        <authorList>
            <person name="Fan W."/>
            <person name="Wang S."/>
            <person name="Wang H."/>
            <person name="Wang A."/>
            <person name="Jiang F."/>
            <person name="Liu H."/>
            <person name="Zhao H."/>
            <person name="Xu D."/>
            <person name="Zhang Y."/>
        </authorList>
    </citation>
    <scope>NUCLEOTIDE SEQUENCE [LARGE SCALE GENOMIC DNA]</scope>
    <source>
        <strain evidence="2">cv. Punajuju</strain>
        <tissue evidence="1">Leaves</tissue>
    </source>
</reference>
<sequence>MIDDPSDKWSPGEYFGLVRDSGQTRSSRFPTSDRIALPLRVAAEADGFDSYSFRPKQTLERECPSPVTPYQRENPKPQSPSNPRHN</sequence>
<protein>
    <submittedName>
        <fullName evidence="1">Uncharacterized protein</fullName>
    </submittedName>
</protein>
<accession>A0ACB9BG83</accession>
<evidence type="ECO:0000313" key="1">
    <source>
        <dbReference type="EMBL" id="KAI3720939.1"/>
    </source>
</evidence>
<name>A0ACB9BG83_CICIN</name>
<dbReference type="EMBL" id="CM042014">
    <property type="protein sequence ID" value="KAI3720939.1"/>
    <property type="molecule type" value="Genomic_DNA"/>
</dbReference>
<organism evidence="1 2">
    <name type="scientific">Cichorium intybus</name>
    <name type="common">Chicory</name>
    <dbReference type="NCBI Taxonomy" id="13427"/>
    <lineage>
        <taxon>Eukaryota</taxon>
        <taxon>Viridiplantae</taxon>
        <taxon>Streptophyta</taxon>
        <taxon>Embryophyta</taxon>
        <taxon>Tracheophyta</taxon>
        <taxon>Spermatophyta</taxon>
        <taxon>Magnoliopsida</taxon>
        <taxon>eudicotyledons</taxon>
        <taxon>Gunneridae</taxon>
        <taxon>Pentapetalae</taxon>
        <taxon>asterids</taxon>
        <taxon>campanulids</taxon>
        <taxon>Asterales</taxon>
        <taxon>Asteraceae</taxon>
        <taxon>Cichorioideae</taxon>
        <taxon>Cichorieae</taxon>
        <taxon>Cichoriinae</taxon>
        <taxon>Cichorium</taxon>
    </lineage>
</organism>
<proteinExistence type="predicted"/>
<gene>
    <name evidence="1" type="ORF">L2E82_31938</name>
</gene>
<comment type="caution">
    <text evidence="1">The sequence shown here is derived from an EMBL/GenBank/DDBJ whole genome shotgun (WGS) entry which is preliminary data.</text>
</comment>
<keyword evidence="2" id="KW-1185">Reference proteome</keyword>